<keyword evidence="2" id="KW-1185">Reference proteome</keyword>
<dbReference type="PANTHER" id="PTHR21192:SF2">
    <property type="entry name" value="NADH DEHYDROGENASE [UBIQUINONE] 1 ALPHA SUBCOMPLEX ASSEMBLY FACTOR 3"/>
    <property type="match status" value="1"/>
</dbReference>
<dbReference type="EMBL" id="QYBC01000014">
    <property type="protein sequence ID" value="RYB03402.1"/>
    <property type="molecule type" value="Genomic_DNA"/>
</dbReference>
<evidence type="ECO:0000313" key="2">
    <source>
        <dbReference type="Proteomes" id="UP000289411"/>
    </source>
</evidence>
<dbReference type="RefSeq" id="WP_129220356.1">
    <property type="nucleotide sequence ID" value="NZ_QYBC01000014.1"/>
</dbReference>
<comment type="caution">
    <text evidence="1">The sequence shown here is derived from an EMBL/GenBank/DDBJ whole genome shotgun (WGS) entry which is preliminary data.</text>
</comment>
<dbReference type="Proteomes" id="UP000289411">
    <property type="component" value="Unassembled WGS sequence"/>
</dbReference>
<name>A0A4Q2RBG8_9HYPH</name>
<evidence type="ECO:0008006" key="3">
    <source>
        <dbReference type="Google" id="ProtNLM"/>
    </source>
</evidence>
<dbReference type="CDD" id="cd00248">
    <property type="entry name" value="Mth938-like"/>
    <property type="match status" value="1"/>
</dbReference>
<gene>
    <name evidence="1" type="ORF">D3272_16710</name>
</gene>
<accession>A0A4Q2RBG8</accession>
<evidence type="ECO:0000313" key="1">
    <source>
        <dbReference type="EMBL" id="RYB03402.1"/>
    </source>
</evidence>
<proteinExistence type="predicted"/>
<protein>
    <recommendedName>
        <fullName evidence="3">Mth938-like domain-containing protein</fullName>
    </recommendedName>
</protein>
<dbReference type="InterPro" id="IPR007523">
    <property type="entry name" value="NDUFAF3/AAMDC"/>
</dbReference>
<sequence length="129" mass="13205">MSEPSFGSGYVAGQYTIDGYGAGGFNFGHMSHRGSLLMVPEGVHIWSATRPSEITAESLAPVFAAAKGTVELLLVGTGPDLVPLPAPLRAALKAAGIVSDPMATGAAARTYNILLGERRRVAVALIAVG</sequence>
<dbReference type="PANTHER" id="PTHR21192">
    <property type="entry name" value="NUCLEAR PROTEIN E3-3"/>
    <property type="match status" value="1"/>
</dbReference>
<reference evidence="1 2" key="2">
    <citation type="submission" date="2019-02" db="EMBL/GenBank/DDBJ databases">
        <title>'Lichenibacterium ramalinii' gen. nov. sp. nov., 'Lichenibacterium minor' gen. nov. sp. nov.</title>
        <authorList>
            <person name="Pankratov T."/>
        </authorList>
    </citation>
    <scope>NUCLEOTIDE SEQUENCE [LARGE SCALE GENOMIC DNA]</scope>
    <source>
        <strain evidence="1 2">RmlP001</strain>
    </source>
</reference>
<dbReference type="Pfam" id="PF04430">
    <property type="entry name" value="DUF498"/>
    <property type="match status" value="1"/>
</dbReference>
<dbReference type="AlphaFoldDB" id="A0A4Q2RBG8"/>
<dbReference type="InterPro" id="IPR036748">
    <property type="entry name" value="MTH938-like_sf"/>
</dbReference>
<dbReference type="OrthoDB" id="7351393at2"/>
<dbReference type="Gene3D" id="3.40.1230.10">
    <property type="entry name" value="MTH938-like"/>
    <property type="match status" value="1"/>
</dbReference>
<dbReference type="SUPFAM" id="SSF64076">
    <property type="entry name" value="MTH938-like"/>
    <property type="match status" value="1"/>
</dbReference>
<organism evidence="1 2">
    <name type="scientific">Lichenibacterium ramalinae</name>
    <dbReference type="NCBI Taxonomy" id="2316527"/>
    <lineage>
        <taxon>Bacteria</taxon>
        <taxon>Pseudomonadati</taxon>
        <taxon>Pseudomonadota</taxon>
        <taxon>Alphaproteobacteria</taxon>
        <taxon>Hyphomicrobiales</taxon>
        <taxon>Lichenihabitantaceae</taxon>
        <taxon>Lichenibacterium</taxon>
    </lineage>
</organism>
<reference evidence="1 2" key="1">
    <citation type="submission" date="2018-09" db="EMBL/GenBank/DDBJ databases">
        <authorList>
            <person name="Grouzdev D.S."/>
            <person name="Krutkina M.S."/>
        </authorList>
    </citation>
    <scope>NUCLEOTIDE SEQUENCE [LARGE SCALE GENOMIC DNA]</scope>
    <source>
        <strain evidence="1 2">RmlP001</strain>
    </source>
</reference>